<proteinExistence type="inferred from homology"/>
<keyword evidence="3 6" id="KW-0812">Transmembrane</keyword>
<evidence type="ECO:0000256" key="3">
    <source>
        <dbReference type="ARBA" id="ARBA00022692"/>
    </source>
</evidence>
<reference evidence="7" key="2">
    <citation type="submission" date="2021-10" db="EMBL/GenBank/DDBJ databases">
        <title>Phylogenomics reveals ancestral predisposition of the termite-cultivated fungus Termitomyces towards a domesticated lifestyle.</title>
        <authorList>
            <person name="Auxier B."/>
            <person name="Grum-Grzhimaylo A."/>
            <person name="Cardenas M.E."/>
            <person name="Lodge J.D."/>
            <person name="Laessoe T."/>
            <person name="Pedersen O."/>
            <person name="Smith M.E."/>
            <person name="Kuyper T.W."/>
            <person name="Franco-Molano E.A."/>
            <person name="Baroni T.J."/>
            <person name="Aanen D.K."/>
        </authorList>
    </citation>
    <scope>NUCLEOTIDE SEQUENCE</scope>
    <source>
        <strain evidence="7">D49</strain>
    </source>
</reference>
<dbReference type="Pfam" id="PF03649">
    <property type="entry name" value="UPF0014"/>
    <property type="match status" value="1"/>
</dbReference>
<evidence type="ECO:0000256" key="4">
    <source>
        <dbReference type="ARBA" id="ARBA00022989"/>
    </source>
</evidence>
<comment type="subcellular location">
    <subcellularLocation>
        <location evidence="1">Membrane</location>
        <topology evidence="1">Multi-pass membrane protein</topology>
    </subcellularLocation>
</comment>
<evidence type="ECO:0000256" key="5">
    <source>
        <dbReference type="ARBA" id="ARBA00023136"/>
    </source>
</evidence>
<dbReference type="GO" id="GO:0005886">
    <property type="term" value="C:plasma membrane"/>
    <property type="evidence" value="ECO:0007669"/>
    <property type="project" value="TreeGrafter"/>
</dbReference>
<evidence type="ECO:0000313" key="7">
    <source>
        <dbReference type="EMBL" id="KAG5634845.1"/>
    </source>
</evidence>
<comment type="caution">
    <text evidence="7">The sequence shown here is derived from an EMBL/GenBank/DDBJ whole genome shotgun (WGS) entry which is preliminary data.</text>
</comment>
<evidence type="ECO:0000313" key="8">
    <source>
        <dbReference type="Proteomes" id="UP000717328"/>
    </source>
</evidence>
<dbReference type="PANTHER" id="PTHR30028:SF0">
    <property type="entry name" value="PROTEIN ALUMINUM SENSITIVE 3"/>
    <property type="match status" value="1"/>
</dbReference>
<feature type="transmembrane region" description="Helical" evidence="6">
    <location>
        <begin position="129"/>
        <end position="155"/>
    </location>
</feature>
<reference evidence="7" key="1">
    <citation type="submission" date="2021-02" db="EMBL/GenBank/DDBJ databases">
        <authorList>
            <person name="Nieuwenhuis M."/>
            <person name="Van De Peppel L.J.J."/>
        </authorList>
    </citation>
    <scope>NUCLEOTIDE SEQUENCE</scope>
    <source>
        <strain evidence="7">D49</strain>
    </source>
</reference>
<keyword evidence="5 6" id="KW-0472">Membrane</keyword>
<dbReference type="EMBL" id="JABCKI010006252">
    <property type="protein sequence ID" value="KAG5634845.1"/>
    <property type="molecule type" value="Genomic_DNA"/>
</dbReference>
<sequence>MGAGLFDEPPLRSELAFFTVSRSLMSDDGPAPTAHLSWGNVGLGFAFILLDVTLSASLGLGIERSLLTAAVRCISQLAVVGVLLQQVFEAKNPWVVAGIAVLGIIAIPGMMTGAILGGASVQQAARLQMIIMFMIAASTALASIFTTIAVISITVDAEHRIRNDRIHERKLWIWRLRERVGWLILRSLKRAVGLSRIKEKQSESLVDERTQLLSGT</sequence>
<protein>
    <submittedName>
        <fullName evidence="7">Uncharacterized protein</fullName>
    </submittedName>
</protein>
<organism evidence="7 8">
    <name type="scientific">Sphagnurus paluster</name>
    <dbReference type="NCBI Taxonomy" id="117069"/>
    <lineage>
        <taxon>Eukaryota</taxon>
        <taxon>Fungi</taxon>
        <taxon>Dikarya</taxon>
        <taxon>Basidiomycota</taxon>
        <taxon>Agaricomycotina</taxon>
        <taxon>Agaricomycetes</taxon>
        <taxon>Agaricomycetidae</taxon>
        <taxon>Agaricales</taxon>
        <taxon>Tricholomatineae</taxon>
        <taxon>Lyophyllaceae</taxon>
        <taxon>Sphagnurus</taxon>
    </lineage>
</organism>
<name>A0A9P7K3E7_9AGAR</name>
<dbReference type="PANTHER" id="PTHR30028">
    <property type="entry name" value="UPF0014 INNER MEMBRANE PROTEIN YBBM-RELATED"/>
    <property type="match status" value="1"/>
</dbReference>
<evidence type="ECO:0000256" key="2">
    <source>
        <dbReference type="ARBA" id="ARBA00005268"/>
    </source>
</evidence>
<evidence type="ECO:0000256" key="1">
    <source>
        <dbReference type="ARBA" id="ARBA00004141"/>
    </source>
</evidence>
<feature type="transmembrane region" description="Helical" evidence="6">
    <location>
        <begin position="94"/>
        <end position="117"/>
    </location>
</feature>
<accession>A0A9P7K3E7</accession>
<gene>
    <name evidence="7" type="ORF">H0H81_000522</name>
</gene>
<comment type="similarity">
    <text evidence="2">Belongs to the UPF0014 family.</text>
</comment>
<evidence type="ECO:0000256" key="6">
    <source>
        <dbReference type="SAM" id="Phobius"/>
    </source>
</evidence>
<keyword evidence="8" id="KW-1185">Reference proteome</keyword>
<dbReference type="OrthoDB" id="432685at2759"/>
<keyword evidence="4 6" id="KW-1133">Transmembrane helix</keyword>
<dbReference type="InterPro" id="IPR005226">
    <property type="entry name" value="UPF0014_fam"/>
</dbReference>
<dbReference type="Proteomes" id="UP000717328">
    <property type="component" value="Unassembled WGS sequence"/>
</dbReference>
<feature type="transmembrane region" description="Helical" evidence="6">
    <location>
        <begin position="41"/>
        <end position="62"/>
    </location>
</feature>
<dbReference type="AlphaFoldDB" id="A0A9P7K3E7"/>